<keyword evidence="2" id="KW-1185">Reference proteome</keyword>
<reference evidence="1 2" key="1">
    <citation type="submission" date="2011-02" db="EMBL/GenBank/DDBJ databases">
        <authorList>
            <person name="Weinstock G."/>
            <person name="Sodergren E."/>
            <person name="Clifton S."/>
            <person name="Fulton L."/>
            <person name="Fulton B."/>
            <person name="Courtney L."/>
            <person name="Fronick C."/>
            <person name="Harrison M."/>
            <person name="Strong C."/>
            <person name="Farmer C."/>
            <person name="Delahaunty K."/>
            <person name="Markovic C."/>
            <person name="Hall O."/>
            <person name="Minx P."/>
            <person name="Tomlinson C."/>
            <person name="Mitreva M."/>
            <person name="Hou S."/>
            <person name="Chen J."/>
            <person name="Wollam A."/>
            <person name="Pepin K.H."/>
            <person name="Johnson M."/>
            <person name="Bhonagiri V."/>
            <person name="Zhang X."/>
            <person name="Suruliraj S."/>
            <person name="Warren W."/>
            <person name="Chinwalla A."/>
            <person name="Mardis E.R."/>
            <person name="Wilson R.K."/>
        </authorList>
    </citation>
    <scope>NUCLEOTIDE SEQUENCE [LARGE SCALE GENOMIC DNA]</scope>
    <source>
        <strain evidence="1 2">YIT 11859</strain>
    </source>
</reference>
<dbReference type="Gene3D" id="1.10.260.40">
    <property type="entry name" value="lambda repressor-like DNA-binding domains"/>
    <property type="match status" value="1"/>
</dbReference>
<dbReference type="InterPro" id="IPR010982">
    <property type="entry name" value="Lambda_DNA-bd_dom_sf"/>
</dbReference>
<dbReference type="OrthoDB" id="6446140at2"/>
<dbReference type="InterPro" id="IPR031856">
    <property type="entry name" value="YdaS_toxin-like"/>
</dbReference>
<comment type="caution">
    <text evidence="1">The sequence shown here is derived from an EMBL/GenBank/DDBJ whole genome shotgun (WGS) entry which is preliminary data.</text>
</comment>
<dbReference type="SUPFAM" id="SSF47413">
    <property type="entry name" value="lambda repressor-like DNA-binding domains"/>
    <property type="match status" value="1"/>
</dbReference>
<sequence>MKLDEYLKQQGTGASYQLAKKLKIQPTNVYMWANKKANISAGRCIQIELLTDGAVTCEELNPNFDWDSVWKLFRKRYANEIETARAC</sequence>
<accession>F3QNY8</accession>
<evidence type="ECO:0000313" key="1">
    <source>
        <dbReference type="EMBL" id="EGG50220.1"/>
    </source>
</evidence>
<dbReference type="eggNOG" id="COG4197">
    <property type="taxonomic scope" value="Bacteria"/>
</dbReference>
<dbReference type="GeneID" id="43349937"/>
<proteinExistence type="predicted"/>
<name>F3QNY8_9BURK</name>
<protein>
    <submittedName>
        <fullName evidence="1">Uncharacterized protein</fullName>
    </submittedName>
</protein>
<dbReference type="EMBL" id="AFBP01000100">
    <property type="protein sequence ID" value="EGG50220.1"/>
    <property type="molecule type" value="Genomic_DNA"/>
</dbReference>
<dbReference type="AlphaFoldDB" id="F3QNY8"/>
<gene>
    <name evidence="1" type="ORF">HMPREF9439_02679</name>
</gene>
<dbReference type="Pfam" id="PF15943">
    <property type="entry name" value="YdaS_toxin"/>
    <property type="match status" value="1"/>
</dbReference>
<evidence type="ECO:0000313" key="2">
    <source>
        <dbReference type="Proteomes" id="UP000005156"/>
    </source>
</evidence>
<dbReference type="Proteomes" id="UP000005156">
    <property type="component" value="Unassembled WGS sequence"/>
</dbReference>
<organism evidence="1 2">
    <name type="scientific">Parasutterella excrementihominis YIT 11859</name>
    <dbReference type="NCBI Taxonomy" id="762966"/>
    <lineage>
        <taxon>Bacteria</taxon>
        <taxon>Pseudomonadati</taxon>
        <taxon>Pseudomonadota</taxon>
        <taxon>Betaproteobacteria</taxon>
        <taxon>Burkholderiales</taxon>
        <taxon>Sutterellaceae</taxon>
        <taxon>Parasutterella</taxon>
    </lineage>
</organism>
<dbReference type="HOGENOM" id="CLU_173998_3_0_4"/>
<dbReference type="RefSeq" id="WP_008865090.1">
    <property type="nucleotide sequence ID" value="NZ_GL883763.1"/>
</dbReference>
<dbReference type="GO" id="GO:0003677">
    <property type="term" value="F:DNA binding"/>
    <property type="evidence" value="ECO:0007669"/>
    <property type="project" value="InterPro"/>
</dbReference>